<dbReference type="InterPro" id="IPR036291">
    <property type="entry name" value="NAD(P)-bd_dom_sf"/>
</dbReference>
<sequence length="414" mass="45835">MTPKILRVGLLTTGTHPIQTIYLPTLRALNNLYTIAAIYDASQPSLESPTLKADDHDDNDPNPSINPRAPSSIITDPTIDLILNFMPNEYHETYTIAALRAGKHVMVETPISLSIPSARRIIETEREAPNGAKVFVASARRYAPCFEEVFKREVKGLERIHYARCRMIAGPHQAHSATALGANNHNHSHSNDHLNGRSDGGASRRLQNENKPNEGGLESGKRLLQSLLREVFGEGEPPSQERIALSRFLSSLGCHDLGLMRDTLGYPDAISNISVNEPFYSALFHYTAGGAAGEYPFTLMYETGTDGVPRCDAQLAVYGHSKTVTIHYDLPYARGQPLRVVVETADERGALTQTETVSTWEEAYQEELRALYAYLVEGKPAKTTARDALQDLKLFQTIFEQYDRQCGTIRSPLG</sequence>
<evidence type="ECO:0000313" key="4">
    <source>
        <dbReference type="Proteomes" id="UP000034291"/>
    </source>
</evidence>
<dbReference type="STRING" id="308745.A0A0F8WJH4"/>
<feature type="domain" description="Gfo/Idh/MocA-like oxidoreductase N-terminal" evidence="2">
    <location>
        <begin position="18"/>
        <end position="130"/>
    </location>
</feature>
<keyword evidence="4" id="KW-1185">Reference proteome</keyword>
<feature type="region of interest" description="Disordered" evidence="1">
    <location>
        <begin position="46"/>
        <end position="72"/>
    </location>
</feature>
<dbReference type="GO" id="GO:0006740">
    <property type="term" value="P:NADPH regeneration"/>
    <property type="evidence" value="ECO:0007669"/>
    <property type="project" value="TreeGrafter"/>
</dbReference>
<protein>
    <recommendedName>
        <fullName evidence="2">Gfo/Idh/MocA-like oxidoreductase N-terminal domain-containing protein</fullName>
    </recommendedName>
</protein>
<dbReference type="SUPFAM" id="SSF51735">
    <property type="entry name" value="NAD(P)-binding Rossmann-fold domains"/>
    <property type="match status" value="1"/>
</dbReference>
<gene>
    <name evidence="3" type="ORF">ARAM_005786</name>
</gene>
<organism evidence="3 4">
    <name type="scientific">Aspergillus rambellii</name>
    <dbReference type="NCBI Taxonomy" id="308745"/>
    <lineage>
        <taxon>Eukaryota</taxon>
        <taxon>Fungi</taxon>
        <taxon>Dikarya</taxon>
        <taxon>Ascomycota</taxon>
        <taxon>Pezizomycotina</taxon>
        <taxon>Eurotiomycetes</taxon>
        <taxon>Eurotiomycetidae</taxon>
        <taxon>Eurotiales</taxon>
        <taxon>Aspergillaceae</taxon>
        <taxon>Aspergillus</taxon>
        <taxon>Aspergillus subgen. Nidulantes</taxon>
    </lineage>
</organism>
<accession>A0A0F8WJH4</accession>
<dbReference type="InterPro" id="IPR000683">
    <property type="entry name" value="Gfo/Idh/MocA-like_OxRdtase_N"/>
</dbReference>
<evidence type="ECO:0000259" key="2">
    <source>
        <dbReference type="Pfam" id="PF01408"/>
    </source>
</evidence>
<comment type="caution">
    <text evidence="3">The sequence shown here is derived from an EMBL/GenBank/DDBJ whole genome shotgun (WGS) entry which is preliminary data.</text>
</comment>
<dbReference type="Proteomes" id="UP000034291">
    <property type="component" value="Unassembled WGS sequence"/>
</dbReference>
<reference evidence="3 4" key="1">
    <citation type="submission" date="2015-02" db="EMBL/GenBank/DDBJ databases">
        <title>Draft Genome Sequences of Two Closely-Related Aflatoxigenic Aspergillus Species Obtained from the Cote d'Ivoire.</title>
        <authorList>
            <person name="Moore G.G."/>
            <person name="Beltz S.B."/>
            <person name="Mack B.M."/>
        </authorList>
    </citation>
    <scope>NUCLEOTIDE SEQUENCE [LARGE SCALE GENOMIC DNA]</scope>
    <source>
        <strain evidence="3 4">SRRC1468</strain>
    </source>
</reference>
<dbReference type="PANTHER" id="PTHR42840:SF7">
    <property type="entry name" value="BINDING ROSSMANN FOLD OXIDOREDUCTASE, PUTATIVE (AFU_ORTHOLOGUE AFUA_4G10190)-RELATED"/>
    <property type="match status" value="1"/>
</dbReference>
<dbReference type="GO" id="GO:0016491">
    <property type="term" value="F:oxidoreductase activity"/>
    <property type="evidence" value="ECO:0007669"/>
    <property type="project" value="TreeGrafter"/>
</dbReference>
<dbReference type="EMBL" id="JZBS01002630">
    <property type="protein sequence ID" value="KKK17890.1"/>
    <property type="molecule type" value="Genomic_DNA"/>
</dbReference>
<proteinExistence type="predicted"/>
<feature type="region of interest" description="Disordered" evidence="1">
    <location>
        <begin position="179"/>
        <end position="219"/>
    </location>
</feature>
<evidence type="ECO:0000313" key="3">
    <source>
        <dbReference type="EMBL" id="KKK17890.1"/>
    </source>
</evidence>
<dbReference type="Pfam" id="PF01408">
    <property type="entry name" value="GFO_IDH_MocA"/>
    <property type="match status" value="1"/>
</dbReference>
<dbReference type="GO" id="GO:0000166">
    <property type="term" value="F:nucleotide binding"/>
    <property type="evidence" value="ECO:0007669"/>
    <property type="project" value="InterPro"/>
</dbReference>
<dbReference type="AlphaFoldDB" id="A0A0F8WJH4"/>
<dbReference type="OrthoDB" id="64915at2759"/>
<name>A0A0F8WJH4_9EURO</name>
<dbReference type="Gene3D" id="3.40.50.720">
    <property type="entry name" value="NAD(P)-binding Rossmann-like Domain"/>
    <property type="match status" value="1"/>
</dbReference>
<dbReference type="GO" id="GO:0005737">
    <property type="term" value="C:cytoplasm"/>
    <property type="evidence" value="ECO:0007669"/>
    <property type="project" value="TreeGrafter"/>
</dbReference>
<dbReference type="PANTHER" id="PTHR42840">
    <property type="entry name" value="NAD(P)-BINDING ROSSMANN-FOLD SUPERFAMILY PROTEIN-RELATED"/>
    <property type="match status" value="1"/>
</dbReference>
<dbReference type="Gene3D" id="3.30.360.10">
    <property type="entry name" value="Dihydrodipicolinate Reductase, domain 2"/>
    <property type="match status" value="1"/>
</dbReference>
<evidence type="ECO:0000256" key="1">
    <source>
        <dbReference type="SAM" id="MobiDB-lite"/>
    </source>
</evidence>